<gene>
    <name evidence="1" type="primary">ORF213141</name>
</gene>
<proteinExistence type="predicted"/>
<feature type="non-terminal residue" evidence="1">
    <location>
        <position position="1"/>
    </location>
</feature>
<reference evidence="1" key="1">
    <citation type="submission" date="2014-12" db="EMBL/GenBank/DDBJ databases">
        <title>Insight into the proteome of Arion vulgaris.</title>
        <authorList>
            <person name="Aradska J."/>
            <person name="Bulat T."/>
            <person name="Smidak R."/>
            <person name="Sarate P."/>
            <person name="Gangsoo J."/>
            <person name="Sialana F."/>
            <person name="Bilban M."/>
            <person name="Lubec G."/>
        </authorList>
    </citation>
    <scope>NUCLEOTIDE SEQUENCE</scope>
    <source>
        <tissue evidence="1">Skin</tissue>
    </source>
</reference>
<dbReference type="EMBL" id="HACG01049844">
    <property type="protein sequence ID" value="CEK96709.1"/>
    <property type="molecule type" value="Transcribed_RNA"/>
</dbReference>
<feature type="non-terminal residue" evidence="1">
    <location>
        <position position="75"/>
    </location>
</feature>
<sequence length="75" mass="8148">SIKMAALIAKKILFSNSLSGCVFRGGLLIKSQNKKFMCGESFISKSHVYLFRGLASVVKPKSSDDAGDKVKKPHC</sequence>
<accession>A0A0B7BU11</accession>
<evidence type="ECO:0000313" key="1">
    <source>
        <dbReference type="EMBL" id="CEK96709.1"/>
    </source>
</evidence>
<name>A0A0B7BU11_9EUPU</name>
<organism evidence="1">
    <name type="scientific">Arion vulgaris</name>
    <dbReference type="NCBI Taxonomy" id="1028688"/>
    <lineage>
        <taxon>Eukaryota</taxon>
        <taxon>Metazoa</taxon>
        <taxon>Spiralia</taxon>
        <taxon>Lophotrochozoa</taxon>
        <taxon>Mollusca</taxon>
        <taxon>Gastropoda</taxon>
        <taxon>Heterobranchia</taxon>
        <taxon>Euthyneura</taxon>
        <taxon>Panpulmonata</taxon>
        <taxon>Eupulmonata</taxon>
        <taxon>Stylommatophora</taxon>
        <taxon>Helicina</taxon>
        <taxon>Arionoidea</taxon>
        <taxon>Arionidae</taxon>
        <taxon>Arion</taxon>
    </lineage>
</organism>
<protein>
    <submittedName>
        <fullName evidence="1">Uncharacterized protein</fullName>
    </submittedName>
</protein>
<dbReference type="AlphaFoldDB" id="A0A0B7BU11"/>